<feature type="signal peptide" evidence="2">
    <location>
        <begin position="1"/>
        <end position="28"/>
    </location>
</feature>
<evidence type="ECO:0000259" key="3">
    <source>
        <dbReference type="Pfam" id="PF24883"/>
    </source>
</evidence>
<dbReference type="Gene3D" id="3.40.50.300">
    <property type="entry name" value="P-loop containing nucleotide triphosphate hydrolases"/>
    <property type="match status" value="1"/>
</dbReference>
<dbReference type="InterPro" id="IPR027417">
    <property type="entry name" value="P-loop_NTPase"/>
</dbReference>
<evidence type="ECO:0000313" key="4">
    <source>
        <dbReference type="EMBL" id="PWW78013.1"/>
    </source>
</evidence>
<evidence type="ECO:0000313" key="5">
    <source>
        <dbReference type="Proteomes" id="UP000246991"/>
    </source>
</evidence>
<dbReference type="OrthoDB" id="538223at2759"/>
<feature type="domain" description="Nephrocystin 3-like N-terminal" evidence="3">
    <location>
        <begin position="55"/>
        <end position="206"/>
    </location>
</feature>
<gene>
    <name evidence="4" type="ORF">C7212DRAFT_175107</name>
</gene>
<keyword evidence="5" id="KW-1185">Reference proteome</keyword>
<feature type="non-terminal residue" evidence="4">
    <location>
        <position position="218"/>
    </location>
</feature>
<comment type="caution">
    <text evidence="4">The sequence shown here is derived from an EMBL/GenBank/DDBJ whole genome shotgun (WGS) entry which is preliminary data.</text>
</comment>
<dbReference type="PANTHER" id="PTHR10039:SF14">
    <property type="entry name" value="NACHT DOMAIN-CONTAINING PROTEIN"/>
    <property type="match status" value="1"/>
</dbReference>
<name>A0A317SUE4_9PEZI</name>
<dbReference type="AlphaFoldDB" id="A0A317SUE4"/>
<dbReference type="PANTHER" id="PTHR10039">
    <property type="entry name" value="AMELOGENIN"/>
    <property type="match status" value="1"/>
</dbReference>
<sequence>MQPFIACLCSQLRLWLIIFLATFQELVSRDCWGVPPPEICLDYLCDPYSLPGDRTGEWIFKDDRYRKWQESEESEVLWLCGGPGTGKTMLAKRVSAKFLKGLSDPQRGVKLVFHFVTPEPFTTGISVDEAELSQLGLARIACDLLYGILQQDGSLFDGCKTELENQGDKFFTNSHSLWNVLGETIQDCPPGDVYILIDGIDGLKESLCEGLIGRVLRL</sequence>
<evidence type="ECO:0000256" key="2">
    <source>
        <dbReference type="SAM" id="SignalP"/>
    </source>
</evidence>
<keyword evidence="1" id="KW-0677">Repeat</keyword>
<dbReference type="SUPFAM" id="SSF52540">
    <property type="entry name" value="P-loop containing nucleoside triphosphate hydrolases"/>
    <property type="match status" value="1"/>
</dbReference>
<dbReference type="Proteomes" id="UP000246991">
    <property type="component" value="Unassembled WGS sequence"/>
</dbReference>
<keyword evidence="2" id="KW-0732">Signal</keyword>
<dbReference type="InterPro" id="IPR056884">
    <property type="entry name" value="NPHP3-like_N"/>
</dbReference>
<protein>
    <recommendedName>
        <fullName evidence="3">Nephrocystin 3-like N-terminal domain-containing protein</fullName>
    </recommendedName>
</protein>
<dbReference type="Pfam" id="PF24883">
    <property type="entry name" value="NPHP3_N"/>
    <property type="match status" value="1"/>
</dbReference>
<organism evidence="4 5">
    <name type="scientific">Tuber magnatum</name>
    <name type="common">white Piedmont truffle</name>
    <dbReference type="NCBI Taxonomy" id="42249"/>
    <lineage>
        <taxon>Eukaryota</taxon>
        <taxon>Fungi</taxon>
        <taxon>Dikarya</taxon>
        <taxon>Ascomycota</taxon>
        <taxon>Pezizomycotina</taxon>
        <taxon>Pezizomycetes</taxon>
        <taxon>Pezizales</taxon>
        <taxon>Tuberaceae</taxon>
        <taxon>Tuber</taxon>
    </lineage>
</organism>
<evidence type="ECO:0000256" key="1">
    <source>
        <dbReference type="ARBA" id="ARBA00022737"/>
    </source>
</evidence>
<dbReference type="STRING" id="42249.A0A317SUE4"/>
<reference evidence="4 5" key="1">
    <citation type="submission" date="2018-03" db="EMBL/GenBank/DDBJ databases">
        <title>Genomes of Pezizomycetes fungi and the evolution of truffles.</title>
        <authorList>
            <person name="Murat C."/>
            <person name="Payen T."/>
            <person name="Noel B."/>
            <person name="Kuo A."/>
            <person name="Martin F.M."/>
        </authorList>
    </citation>
    <scope>NUCLEOTIDE SEQUENCE [LARGE SCALE GENOMIC DNA]</scope>
    <source>
        <strain evidence="4">091103-1</strain>
    </source>
</reference>
<proteinExistence type="predicted"/>
<dbReference type="EMBL" id="PYWC01000018">
    <property type="protein sequence ID" value="PWW78013.1"/>
    <property type="molecule type" value="Genomic_DNA"/>
</dbReference>
<feature type="chain" id="PRO_5016411550" description="Nephrocystin 3-like N-terminal domain-containing protein" evidence="2">
    <location>
        <begin position="29"/>
        <end position="218"/>
    </location>
</feature>
<accession>A0A317SUE4</accession>